<sequence>MTRPISKLSEINPKKETWKIVVCIIHLWIVHRKDKKVSSQDMTLVDSEGTKVEGSVEALLIPKFDPMLEGGRTYLMMNFMLQSNTNPYRVSSHRYKLKFLKTTAVRCVEQQDMPLYSFYFKKFEDMLSGDVSEDMLICQIGIGVHNSIFSTKLSINDDIPKIKDFLVRQSQMSLSSQSSQHRKFVRGVEMKSVVDLDGISDMNEVPEKVDDLEKLKPIALKLRRQFGGTMLIVI</sequence>
<evidence type="ECO:0000313" key="2">
    <source>
        <dbReference type="Proteomes" id="UP000828941"/>
    </source>
</evidence>
<protein>
    <submittedName>
        <fullName evidence="1">Uncharacterized protein</fullName>
    </submittedName>
</protein>
<comment type="caution">
    <text evidence="1">The sequence shown here is derived from an EMBL/GenBank/DDBJ whole genome shotgun (WGS) entry which is preliminary data.</text>
</comment>
<reference evidence="1 2" key="1">
    <citation type="journal article" date="2022" name="DNA Res.">
        <title>Chromosomal-level genome assembly of the orchid tree Bauhinia variegata (Leguminosae; Cercidoideae) supports the allotetraploid origin hypothesis of Bauhinia.</title>
        <authorList>
            <person name="Zhong Y."/>
            <person name="Chen Y."/>
            <person name="Zheng D."/>
            <person name="Pang J."/>
            <person name="Liu Y."/>
            <person name="Luo S."/>
            <person name="Meng S."/>
            <person name="Qian L."/>
            <person name="Wei D."/>
            <person name="Dai S."/>
            <person name="Zhou R."/>
        </authorList>
    </citation>
    <scope>NUCLEOTIDE SEQUENCE [LARGE SCALE GENOMIC DNA]</scope>
    <source>
        <strain evidence="1">BV-YZ2020</strain>
    </source>
</reference>
<gene>
    <name evidence="1" type="ORF">L6164_028418</name>
</gene>
<accession>A0ACB9L5U9</accession>
<proteinExistence type="predicted"/>
<dbReference type="Proteomes" id="UP000828941">
    <property type="component" value="Chromosome 12"/>
</dbReference>
<evidence type="ECO:0000313" key="1">
    <source>
        <dbReference type="EMBL" id="KAI4305027.1"/>
    </source>
</evidence>
<dbReference type="EMBL" id="CM039437">
    <property type="protein sequence ID" value="KAI4305027.1"/>
    <property type="molecule type" value="Genomic_DNA"/>
</dbReference>
<keyword evidence="2" id="KW-1185">Reference proteome</keyword>
<organism evidence="1 2">
    <name type="scientific">Bauhinia variegata</name>
    <name type="common">Purple orchid tree</name>
    <name type="synonym">Phanera variegata</name>
    <dbReference type="NCBI Taxonomy" id="167791"/>
    <lineage>
        <taxon>Eukaryota</taxon>
        <taxon>Viridiplantae</taxon>
        <taxon>Streptophyta</taxon>
        <taxon>Embryophyta</taxon>
        <taxon>Tracheophyta</taxon>
        <taxon>Spermatophyta</taxon>
        <taxon>Magnoliopsida</taxon>
        <taxon>eudicotyledons</taxon>
        <taxon>Gunneridae</taxon>
        <taxon>Pentapetalae</taxon>
        <taxon>rosids</taxon>
        <taxon>fabids</taxon>
        <taxon>Fabales</taxon>
        <taxon>Fabaceae</taxon>
        <taxon>Cercidoideae</taxon>
        <taxon>Cercideae</taxon>
        <taxon>Bauhiniinae</taxon>
        <taxon>Bauhinia</taxon>
    </lineage>
</organism>
<name>A0ACB9L5U9_BAUVA</name>